<dbReference type="EMBL" id="JAWDGP010006665">
    <property type="protein sequence ID" value="KAK3737191.1"/>
    <property type="molecule type" value="Genomic_DNA"/>
</dbReference>
<name>A0AAE0Y9E2_9GAST</name>
<comment type="caution">
    <text evidence="1">The sequence shown here is derived from an EMBL/GenBank/DDBJ whole genome shotgun (WGS) entry which is preliminary data.</text>
</comment>
<sequence>MTNAWTILDSAFMVKRMLVLSPWLAASRLDRPVTGATGPGGTDYHNRVERRVSPRNGSRSPLIVSDHNDLSSCPSGLSPVRQGCDDGTLKLQPVAAVL</sequence>
<protein>
    <submittedName>
        <fullName evidence="1">Uncharacterized protein</fullName>
    </submittedName>
</protein>
<keyword evidence="2" id="KW-1185">Reference proteome</keyword>
<accession>A0AAE0Y9E2</accession>
<dbReference type="Proteomes" id="UP001283361">
    <property type="component" value="Unassembled WGS sequence"/>
</dbReference>
<dbReference type="AlphaFoldDB" id="A0AAE0Y9E2"/>
<evidence type="ECO:0000313" key="1">
    <source>
        <dbReference type="EMBL" id="KAK3737191.1"/>
    </source>
</evidence>
<evidence type="ECO:0000313" key="2">
    <source>
        <dbReference type="Proteomes" id="UP001283361"/>
    </source>
</evidence>
<proteinExistence type="predicted"/>
<organism evidence="1 2">
    <name type="scientific">Elysia crispata</name>
    <name type="common">lettuce slug</name>
    <dbReference type="NCBI Taxonomy" id="231223"/>
    <lineage>
        <taxon>Eukaryota</taxon>
        <taxon>Metazoa</taxon>
        <taxon>Spiralia</taxon>
        <taxon>Lophotrochozoa</taxon>
        <taxon>Mollusca</taxon>
        <taxon>Gastropoda</taxon>
        <taxon>Heterobranchia</taxon>
        <taxon>Euthyneura</taxon>
        <taxon>Panpulmonata</taxon>
        <taxon>Sacoglossa</taxon>
        <taxon>Placobranchoidea</taxon>
        <taxon>Plakobranchidae</taxon>
        <taxon>Elysia</taxon>
    </lineage>
</organism>
<reference evidence="1" key="1">
    <citation type="journal article" date="2023" name="G3 (Bethesda)">
        <title>A reference genome for the long-term kleptoplast-retaining sea slug Elysia crispata morphotype clarki.</title>
        <authorList>
            <person name="Eastman K.E."/>
            <person name="Pendleton A.L."/>
            <person name="Shaikh M.A."/>
            <person name="Suttiyut T."/>
            <person name="Ogas R."/>
            <person name="Tomko P."/>
            <person name="Gavelis G."/>
            <person name="Widhalm J.R."/>
            <person name="Wisecaver J.H."/>
        </authorList>
    </citation>
    <scope>NUCLEOTIDE SEQUENCE</scope>
    <source>
        <strain evidence="1">ECLA1</strain>
    </source>
</reference>
<gene>
    <name evidence="1" type="ORF">RRG08_016495</name>
</gene>